<evidence type="ECO:0000259" key="1">
    <source>
        <dbReference type="Pfam" id="PF00561"/>
    </source>
</evidence>
<dbReference type="RefSeq" id="WP_167276568.1">
    <property type="nucleotide sequence ID" value="NZ_JAASQJ010000007.1"/>
</dbReference>
<dbReference type="Proteomes" id="UP001179181">
    <property type="component" value="Unassembled WGS sequence"/>
</dbReference>
<gene>
    <name evidence="2" type="ORF">FHS68_005125</name>
</gene>
<reference evidence="2 3" key="1">
    <citation type="submission" date="2020-03" db="EMBL/GenBank/DDBJ databases">
        <title>Genomic Encyclopedia of Type Strains, Phase IV (KMG-IV): sequencing the most valuable type-strain genomes for metagenomic binning, comparative biology and taxonomic classification.</title>
        <authorList>
            <person name="Goeker M."/>
        </authorList>
    </citation>
    <scope>NUCLEOTIDE SEQUENCE [LARGE SCALE GENOMIC DNA]</scope>
    <source>
        <strain evidence="2 3">DSM 102865</strain>
    </source>
</reference>
<proteinExistence type="predicted"/>
<keyword evidence="3" id="KW-1185">Reference proteome</keyword>
<dbReference type="InterPro" id="IPR029058">
    <property type="entry name" value="AB_hydrolase_fold"/>
</dbReference>
<evidence type="ECO:0000313" key="3">
    <source>
        <dbReference type="Proteomes" id="UP001179181"/>
    </source>
</evidence>
<name>A0ABX0UWF5_9BACT</name>
<dbReference type="EMBL" id="JAASQJ010000007">
    <property type="protein sequence ID" value="NIJ55930.1"/>
    <property type="molecule type" value="Genomic_DNA"/>
</dbReference>
<accession>A0ABX0UWF5</accession>
<comment type="caution">
    <text evidence="2">The sequence shown here is derived from an EMBL/GenBank/DDBJ whole genome shotgun (WGS) entry which is preliminary data.</text>
</comment>
<sequence>MRLHYHKLGHGPNILLAFHGIGQDGVSCFKTFEETLGQHYTIYAFNLFFHGKSTGINLDSVTKSIWAEIIKDFVAENNITHFDIAGFSMGGRFALATIEAFPEKIQNAFLIAPDGVSEHAVYFLATRFQLGRRLFKWSMRHSNTFFKVANALKSIGLLNDSLVRFTRNVLDTPEKRQTVYKSWTAFRPLRFNIPAVYKLAKENNIRIFLITGRFDKLLKMGAVKPLSRLLPEKQNVILKSGHSQLVAQTGVWICTLFE</sequence>
<dbReference type="InterPro" id="IPR000073">
    <property type="entry name" value="AB_hydrolase_1"/>
</dbReference>
<organism evidence="2 3">
    <name type="scientific">Dyadobacter arcticus</name>
    <dbReference type="NCBI Taxonomy" id="1078754"/>
    <lineage>
        <taxon>Bacteria</taxon>
        <taxon>Pseudomonadati</taxon>
        <taxon>Bacteroidota</taxon>
        <taxon>Cytophagia</taxon>
        <taxon>Cytophagales</taxon>
        <taxon>Spirosomataceae</taxon>
        <taxon>Dyadobacter</taxon>
    </lineage>
</organism>
<dbReference type="Gene3D" id="3.40.50.1820">
    <property type="entry name" value="alpha/beta hydrolase"/>
    <property type="match status" value="1"/>
</dbReference>
<protein>
    <submittedName>
        <fullName evidence="2">Pimeloyl-ACP methyl ester carboxylesterase</fullName>
    </submittedName>
</protein>
<feature type="domain" description="AB hydrolase-1" evidence="1">
    <location>
        <begin position="14"/>
        <end position="244"/>
    </location>
</feature>
<evidence type="ECO:0000313" key="2">
    <source>
        <dbReference type="EMBL" id="NIJ55930.1"/>
    </source>
</evidence>
<dbReference type="PANTHER" id="PTHR46438">
    <property type="entry name" value="ALPHA/BETA-HYDROLASES SUPERFAMILY PROTEIN"/>
    <property type="match status" value="1"/>
</dbReference>
<dbReference type="Pfam" id="PF00561">
    <property type="entry name" value="Abhydrolase_1"/>
    <property type="match status" value="1"/>
</dbReference>
<dbReference type="SUPFAM" id="SSF53474">
    <property type="entry name" value="alpha/beta-Hydrolases"/>
    <property type="match status" value="1"/>
</dbReference>